<dbReference type="InterPro" id="IPR050669">
    <property type="entry name" value="Hemerythrin"/>
</dbReference>
<evidence type="ECO:0000313" key="7">
    <source>
        <dbReference type="Proteomes" id="UP000556026"/>
    </source>
</evidence>
<comment type="similarity">
    <text evidence="1">Belongs to the hemerythrin family.</text>
</comment>
<dbReference type="NCBIfam" id="NF033749">
    <property type="entry name" value="bact_hemeryth"/>
    <property type="match status" value="1"/>
</dbReference>
<reference evidence="7" key="1">
    <citation type="submission" date="2020-06" db="EMBL/GenBank/DDBJ databases">
        <title>Draft genomic sequence of Geomonas sp. Red330.</title>
        <authorList>
            <person name="Itoh H."/>
            <person name="Zhenxing X."/>
            <person name="Ushijima N."/>
            <person name="Masuda Y."/>
            <person name="Shiratori Y."/>
            <person name="Senoo K."/>
        </authorList>
    </citation>
    <scope>NUCLEOTIDE SEQUENCE [LARGE SCALE GENOMIC DNA]</scope>
    <source>
        <strain evidence="7">Red330</strain>
    </source>
</reference>
<name>A0A6V8MMJ4_9BACT</name>
<evidence type="ECO:0000313" key="6">
    <source>
        <dbReference type="EMBL" id="GFO61236.1"/>
    </source>
</evidence>
<dbReference type="NCBIfam" id="TIGR02481">
    <property type="entry name" value="hemeryth_dom"/>
    <property type="match status" value="1"/>
</dbReference>
<proteinExistence type="inferred from homology"/>
<keyword evidence="7" id="KW-1185">Reference proteome</keyword>
<feature type="domain" description="Hemerythrin-like" evidence="5">
    <location>
        <begin position="13"/>
        <end position="127"/>
    </location>
</feature>
<dbReference type="EMBL" id="BLXX01000012">
    <property type="protein sequence ID" value="GFO61236.1"/>
    <property type="molecule type" value="Genomic_DNA"/>
</dbReference>
<evidence type="ECO:0000256" key="3">
    <source>
        <dbReference type="ARBA" id="ARBA00022723"/>
    </source>
</evidence>
<evidence type="ECO:0000259" key="5">
    <source>
        <dbReference type="Pfam" id="PF01814"/>
    </source>
</evidence>
<sequence length="132" mass="15888">MALVEWDPKFQLGIEQFDLHHRHLVGLLNALYEKYATEQDDDATLRDAVSDLTEYADYHFSVEENWMRQGGYPAYEEHVLQHKQFIFKLVEFNRLYRTDKEHLSLEIIAFLRRWLLDHIVQADGKYGEFIKR</sequence>
<dbReference type="GO" id="GO:0005344">
    <property type="term" value="F:oxygen carrier activity"/>
    <property type="evidence" value="ECO:0007669"/>
    <property type="project" value="UniProtKB-KW"/>
</dbReference>
<dbReference type="PANTHER" id="PTHR37164:SF1">
    <property type="entry name" value="BACTERIOHEMERYTHRIN"/>
    <property type="match status" value="1"/>
</dbReference>
<dbReference type="RefSeq" id="WP_183356029.1">
    <property type="nucleotide sequence ID" value="NZ_BLXX01000012.1"/>
</dbReference>
<dbReference type="PANTHER" id="PTHR37164">
    <property type="entry name" value="BACTERIOHEMERYTHRIN"/>
    <property type="match status" value="1"/>
</dbReference>
<dbReference type="Proteomes" id="UP000556026">
    <property type="component" value="Unassembled WGS sequence"/>
</dbReference>
<evidence type="ECO:0000256" key="2">
    <source>
        <dbReference type="ARBA" id="ARBA00022621"/>
    </source>
</evidence>
<dbReference type="CDD" id="cd12107">
    <property type="entry name" value="Hemerythrin"/>
    <property type="match status" value="1"/>
</dbReference>
<accession>A0A6V8MMJ4</accession>
<evidence type="ECO:0000256" key="4">
    <source>
        <dbReference type="ARBA" id="ARBA00023004"/>
    </source>
</evidence>
<protein>
    <submittedName>
        <fullName evidence="6">Hemerythrin</fullName>
    </submittedName>
</protein>
<dbReference type="Pfam" id="PF01814">
    <property type="entry name" value="Hemerythrin"/>
    <property type="match status" value="1"/>
</dbReference>
<keyword evidence="4" id="KW-0408">Iron</keyword>
<dbReference type="SUPFAM" id="SSF47188">
    <property type="entry name" value="Hemerythrin-like"/>
    <property type="match status" value="1"/>
</dbReference>
<dbReference type="Gene3D" id="1.20.120.50">
    <property type="entry name" value="Hemerythrin-like"/>
    <property type="match status" value="1"/>
</dbReference>
<dbReference type="InterPro" id="IPR012312">
    <property type="entry name" value="Hemerythrin-like"/>
</dbReference>
<keyword evidence="3" id="KW-0479">Metal-binding</keyword>
<dbReference type="InterPro" id="IPR012827">
    <property type="entry name" value="Hemerythrin_metal-bd"/>
</dbReference>
<dbReference type="InterPro" id="IPR035938">
    <property type="entry name" value="Hemerythrin-like_sf"/>
</dbReference>
<keyword evidence="2" id="KW-0813">Transport</keyword>
<dbReference type="AlphaFoldDB" id="A0A6V8MMJ4"/>
<dbReference type="InterPro" id="IPR016131">
    <property type="entry name" value="Haemerythrin_Fe_BS"/>
</dbReference>
<evidence type="ECO:0000256" key="1">
    <source>
        <dbReference type="ARBA" id="ARBA00010587"/>
    </source>
</evidence>
<dbReference type="PROSITE" id="PS00550">
    <property type="entry name" value="HEMERYTHRINS"/>
    <property type="match status" value="1"/>
</dbReference>
<dbReference type="GO" id="GO:0046872">
    <property type="term" value="F:metal ion binding"/>
    <property type="evidence" value="ECO:0007669"/>
    <property type="project" value="UniProtKB-KW"/>
</dbReference>
<gene>
    <name evidence="6" type="ORF">GMST_35610</name>
</gene>
<organism evidence="6 7">
    <name type="scientific">Geomonas silvestris</name>
    <dbReference type="NCBI Taxonomy" id="2740184"/>
    <lineage>
        <taxon>Bacteria</taxon>
        <taxon>Pseudomonadati</taxon>
        <taxon>Thermodesulfobacteriota</taxon>
        <taxon>Desulfuromonadia</taxon>
        <taxon>Geobacterales</taxon>
        <taxon>Geobacteraceae</taxon>
        <taxon>Geomonas</taxon>
    </lineage>
</organism>
<comment type="caution">
    <text evidence="6">The sequence shown here is derived from an EMBL/GenBank/DDBJ whole genome shotgun (WGS) entry which is preliminary data.</text>
</comment>
<keyword evidence="2" id="KW-0561">Oxygen transport</keyword>